<evidence type="ECO:0000256" key="1">
    <source>
        <dbReference type="SAM" id="MobiDB-lite"/>
    </source>
</evidence>
<dbReference type="Gene3D" id="3.40.960.10">
    <property type="entry name" value="VSR Endonuclease"/>
    <property type="match status" value="1"/>
</dbReference>
<dbReference type="AlphaFoldDB" id="A0A1H3M1N5"/>
<evidence type="ECO:0000313" key="2">
    <source>
        <dbReference type="EMBL" id="SDY70621.1"/>
    </source>
</evidence>
<feature type="region of interest" description="Disordered" evidence="1">
    <location>
        <begin position="294"/>
        <end position="317"/>
    </location>
</feature>
<evidence type="ECO:0000313" key="3">
    <source>
        <dbReference type="Proteomes" id="UP000199515"/>
    </source>
</evidence>
<dbReference type="Proteomes" id="UP000199515">
    <property type="component" value="Unassembled WGS sequence"/>
</dbReference>
<accession>A0A1H3M1N5</accession>
<dbReference type="EMBL" id="FNON01000006">
    <property type="protein sequence ID" value="SDY70621.1"/>
    <property type="molecule type" value="Genomic_DNA"/>
</dbReference>
<gene>
    <name evidence="2" type="ORF">SAMN05421504_106456</name>
</gene>
<dbReference type="InterPro" id="IPR011335">
    <property type="entry name" value="Restrct_endonuc-II-like"/>
</dbReference>
<name>A0A1H3M1N5_9PSEU</name>
<protein>
    <submittedName>
        <fullName evidence="2">Transcriptional regulator, AbiEi antitoxin, Type IV TA system</fullName>
    </submittedName>
</protein>
<dbReference type="STRING" id="589385.SAMN05421504_106456"/>
<dbReference type="SUPFAM" id="SSF52980">
    <property type="entry name" value="Restriction endonuclease-like"/>
    <property type="match status" value="1"/>
</dbReference>
<proteinExistence type="predicted"/>
<reference evidence="2 3" key="1">
    <citation type="submission" date="2016-10" db="EMBL/GenBank/DDBJ databases">
        <authorList>
            <person name="de Groot N.N."/>
        </authorList>
    </citation>
    <scope>NUCLEOTIDE SEQUENCE [LARGE SCALE GENOMIC DNA]</scope>
    <source>
        <strain evidence="2 3">CPCC 202699</strain>
    </source>
</reference>
<keyword evidence="3" id="KW-1185">Reference proteome</keyword>
<sequence>MNLGGRHGAALRGEVVKALGERGLREALASGVLEQVFRGVLIHSADSLKLGTRAHAALLAVDESAVLSGPTALALHGLSAAEGLPVHITVPYSSGVRSKAGLVVHHQDFEPSDVTEIDDLRVFELDLSLAESLCGKDSRTAFACLDEALHDLSPKRAQALRQAVFVRLSGRRDRRGVHRARMLAHLATGKADSPPESFLRLVVVEAGFPVPEAQFEIRTIDGRSLYRLDLAWPAVRIGLEYDGFAAHEDRAEYDAERDARMAGRGWIMIRASAADLRDPTRLLAELRQAFERRSGSAKTRAGNANMRTGRAKTREEG</sequence>
<organism evidence="2 3">
    <name type="scientific">Amycolatopsis xylanica</name>
    <dbReference type="NCBI Taxonomy" id="589385"/>
    <lineage>
        <taxon>Bacteria</taxon>
        <taxon>Bacillati</taxon>
        <taxon>Actinomycetota</taxon>
        <taxon>Actinomycetes</taxon>
        <taxon>Pseudonocardiales</taxon>
        <taxon>Pseudonocardiaceae</taxon>
        <taxon>Amycolatopsis</taxon>
    </lineage>
</organism>